<evidence type="ECO:0000313" key="2">
    <source>
        <dbReference type="EMBL" id="CAL4094526.1"/>
    </source>
</evidence>
<dbReference type="GO" id="GO:0015293">
    <property type="term" value="F:symporter activity"/>
    <property type="evidence" value="ECO:0007669"/>
    <property type="project" value="InterPro"/>
</dbReference>
<organism evidence="2 3">
    <name type="scientific">Meganyctiphanes norvegica</name>
    <name type="common">Northern krill</name>
    <name type="synonym">Thysanopoda norvegica</name>
    <dbReference type="NCBI Taxonomy" id="48144"/>
    <lineage>
        <taxon>Eukaryota</taxon>
        <taxon>Metazoa</taxon>
        <taxon>Ecdysozoa</taxon>
        <taxon>Arthropoda</taxon>
        <taxon>Crustacea</taxon>
        <taxon>Multicrustacea</taxon>
        <taxon>Malacostraca</taxon>
        <taxon>Eumalacostraca</taxon>
        <taxon>Eucarida</taxon>
        <taxon>Euphausiacea</taxon>
        <taxon>Euphausiidae</taxon>
        <taxon>Meganyctiphanes</taxon>
    </lineage>
</organism>
<dbReference type="InterPro" id="IPR036259">
    <property type="entry name" value="MFS_trans_sf"/>
</dbReference>
<reference evidence="2 3" key="1">
    <citation type="submission" date="2024-05" db="EMBL/GenBank/DDBJ databases">
        <authorList>
            <person name="Wallberg A."/>
        </authorList>
    </citation>
    <scope>NUCLEOTIDE SEQUENCE [LARGE SCALE GENOMIC DNA]</scope>
</reference>
<dbReference type="PANTHER" id="PTHR11328:SF28">
    <property type="entry name" value="MAJOR FACILITATOR SUPERFAMILY DOMAIN-CONTAINING PROTEIN 12"/>
    <property type="match status" value="1"/>
</dbReference>
<accession>A0AAV2QSS5</accession>
<dbReference type="Gene3D" id="1.20.1250.20">
    <property type="entry name" value="MFS general substrate transporter like domains"/>
    <property type="match status" value="1"/>
</dbReference>
<keyword evidence="3" id="KW-1185">Reference proteome</keyword>
<comment type="similarity">
    <text evidence="1">Belongs to the major facilitator superfamily.</text>
</comment>
<comment type="caution">
    <text evidence="2">The sequence shown here is derived from an EMBL/GenBank/DDBJ whole genome shotgun (WGS) entry which is preliminary data.</text>
</comment>
<evidence type="ECO:0000313" key="3">
    <source>
        <dbReference type="Proteomes" id="UP001497623"/>
    </source>
</evidence>
<feature type="non-terminal residue" evidence="2">
    <location>
        <position position="93"/>
    </location>
</feature>
<gene>
    <name evidence="2" type="ORF">MNOR_LOCUS15165</name>
</gene>
<evidence type="ECO:0000256" key="1">
    <source>
        <dbReference type="ARBA" id="ARBA00008335"/>
    </source>
</evidence>
<dbReference type="SUPFAM" id="SSF103473">
    <property type="entry name" value="MFS general substrate transporter"/>
    <property type="match status" value="1"/>
</dbReference>
<name>A0AAV2QSS5_MEGNR</name>
<sequence length="93" mass="10352">MDSDTGQNFEWHTKLAYGAGHFLNDLTATMGWTYSLIFFNKVLHFTGIEAGIILLTGQLADGMATPIIGILCDRNVNNAFIAKFGRRKFCHLV</sequence>
<dbReference type="GO" id="GO:0005886">
    <property type="term" value="C:plasma membrane"/>
    <property type="evidence" value="ECO:0007669"/>
    <property type="project" value="TreeGrafter"/>
</dbReference>
<dbReference type="AlphaFoldDB" id="A0AAV2QSS5"/>
<protein>
    <submittedName>
        <fullName evidence="2">Uncharacterized protein</fullName>
    </submittedName>
</protein>
<dbReference type="InterPro" id="IPR039672">
    <property type="entry name" value="MFS_2"/>
</dbReference>
<dbReference type="PANTHER" id="PTHR11328">
    <property type="entry name" value="MAJOR FACILITATOR SUPERFAMILY DOMAIN-CONTAINING PROTEIN"/>
    <property type="match status" value="1"/>
</dbReference>
<dbReference type="EMBL" id="CAXKWB010009373">
    <property type="protein sequence ID" value="CAL4094526.1"/>
    <property type="molecule type" value="Genomic_DNA"/>
</dbReference>
<dbReference type="GO" id="GO:0008643">
    <property type="term" value="P:carbohydrate transport"/>
    <property type="evidence" value="ECO:0007669"/>
    <property type="project" value="InterPro"/>
</dbReference>
<proteinExistence type="inferred from homology"/>
<dbReference type="Proteomes" id="UP001497623">
    <property type="component" value="Unassembled WGS sequence"/>
</dbReference>